<dbReference type="Pfam" id="PF07396">
    <property type="entry name" value="Porin_O_P"/>
    <property type="match status" value="1"/>
</dbReference>
<name>A0A1G9TW25_9PROT</name>
<dbReference type="InterPro" id="IPR010870">
    <property type="entry name" value="Porin_O/P"/>
</dbReference>
<evidence type="ECO:0000256" key="1">
    <source>
        <dbReference type="SAM" id="SignalP"/>
    </source>
</evidence>
<evidence type="ECO:0000313" key="3">
    <source>
        <dbReference type="Proteomes" id="UP000199759"/>
    </source>
</evidence>
<protein>
    <submittedName>
        <fullName evidence="2">Phosphate-selective porin OprO and OprP</fullName>
    </submittedName>
</protein>
<keyword evidence="1" id="KW-0732">Signal</keyword>
<organism evidence="2 3">
    <name type="scientific">Maricaulis salignorans</name>
    <dbReference type="NCBI Taxonomy" id="144026"/>
    <lineage>
        <taxon>Bacteria</taxon>
        <taxon>Pseudomonadati</taxon>
        <taxon>Pseudomonadota</taxon>
        <taxon>Alphaproteobacteria</taxon>
        <taxon>Maricaulales</taxon>
        <taxon>Maricaulaceae</taxon>
        <taxon>Maricaulis</taxon>
    </lineage>
</organism>
<gene>
    <name evidence="2" type="ORF">SAMN04488568_11328</name>
</gene>
<evidence type="ECO:0000313" key="2">
    <source>
        <dbReference type="EMBL" id="SDM51788.1"/>
    </source>
</evidence>
<dbReference type="STRING" id="144026.SAMN04488568_11328"/>
<accession>A0A1G9TW25</accession>
<keyword evidence="3" id="KW-1185">Reference proteome</keyword>
<dbReference type="Gene3D" id="2.40.160.10">
    <property type="entry name" value="Porin"/>
    <property type="match status" value="1"/>
</dbReference>
<sequence length="395" mass="42954">MKSLKLAAAILGLFATTAPAALSQGWEFSMNPGPRWDSPTTSDYFKFRGRAYFDIADVDWSSPLSAAPGDDEEWRTLWFGIEGQIGNLKLVAEYDWLPDDPAPTDVHLTYRLPEGSVRVGNFKTMNSMEEQTSSLNMSFMERGLLTDIFGIDRRLGAAYFWSSDNFTASAGIYGGKMEDNFQLAEADDSSAFAGRLTWHTETDAGTTLHLGASFRSLDYDGGTRLRDRPQAHLANNFATADYRTGQPLGEADSSDLIALEAAIIRGPFWAHGEFARMTLDGPAGDPAFDSGFASLGYILTGETRGYRGSSGVFGGISPNSALSAGGHGAWEIAARADYADMGDAGLGTIETLTLGINWYVERYARVMFNYVSGEHDAPTYTETSDVAQLRLQVGF</sequence>
<dbReference type="SUPFAM" id="SSF56935">
    <property type="entry name" value="Porins"/>
    <property type="match status" value="1"/>
</dbReference>
<reference evidence="2 3" key="1">
    <citation type="submission" date="2016-10" db="EMBL/GenBank/DDBJ databases">
        <authorList>
            <person name="de Groot N.N."/>
        </authorList>
    </citation>
    <scope>NUCLEOTIDE SEQUENCE [LARGE SCALE GENOMIC DNA]</scope>
    <source>
        <strain evidence="2 3">DSM 16077</strain>
    </source>
</reference>
<proteinExistence type="predicted"/>
<dbReference type="Proteomes" id="UP000199759">
    <property type="component" value="Unassembled WGS sequence"/>
</dbReference>
<dbReference type="AlphaFoldDB" id="A0A1G9TW25"/>
<feature type="signal peptide" evidence="1">
    <location>
        <begin position="1"/>
        <end position="20"/>
    </location>
</feature>
<dbReference type="EMBL" id="FNHG01000013">
    <property type="protein sequence ID" value="SDM51788.1"/>
    <property type="molecule type" value="Genomic_DNA"/>
</dbReference>
<dbReference type="RefSeq" id="WP_091770561.1">
    <property type="nucleotide sequence ID" value="NZ_FNHG01000013.1"/>
</dbReference>
<dbReference type="InterPro" id="IPR023614">
    <property type="entry name" value="Porin_dom_sf"/>
</dbReference>
<feature type="chain" id="PRO_5011438570" evidence="1">
    <location>
        <begin position="21"/>
        <end position="395"/>
    </location>
</feature>
<dbReference type="OrthoDB" id="7217987at2"/>